<dbReference type="InterPro" id="IPR011990">
    <property type="entry name" value="TPR-like_helical_dom_sf"/>
</dbReference>
<dbReference type="PANTHER" id="PTHR23184:SF9">
    <property type="entry name" value="TETRATRICOPEPTIDE REPEAT PROTEIN 14"/>
    <property type="match status" value="1"/>
</dbReference>
<dbReference type="OMA" id="GCAYANT"/>
<comment type="caution">
    <text evidence="3">The sequence shown here is derived from an EMBL/GenBank/DDBJ whole genome shotgun (WGS) entry which is preliminary data.</text>
</comment>
<organism evidence="3 4">
    <name type="scientific">Diacronema lutheri</name>
    <name type="common">Unicellular marine alga</name>
    <name type="synonym">Monochrysis lutheri</name>
    <dbReference type="NCBI Taxonomy" id="2081491"/>
    <lineage>
        <taxon>Eukaryota</taxon>
        <taxon>Haptista</taxon>
        <taxon>Haptophyta</taxon>
        <taxon>Pavlovophyceae</taxon>
        <taxon>Pavlovales</taxon>
        <taxon>Pavlovaceae</taxon>
        <taxon>Diacronema</taxon>
    </lineage>
</organism>
<keyword evidence="1" id="KW-0802">TPR repeat</keyword>
<feature type="compositionally biased region" description="Low complexity" evidence="2">
    <location>
        <begin position="293"/>
        <end position="310"/>
    </location>
</feature>
<feature type="region of interest" description="Disordered" evidence="2">
    <location>
        <begin position="190"/>
        <end position="312"/>
    </location>
</feature>
<dbReference type="SMART" id="SM00028">
    <property type="entry name" value="TPR"/>
    <property type="match status" value="2"/>
</dbReference>
<gene>
    <name evidence="3" type="ORF">KFE25_000574</name>
</gene>
<dbReference type="SUPFAM" id="SSF48452">
    <property type="entry name" value="TPR-like"/>
    <property type="match status" value="1"/>
</dbReference>
<feature type="compositionally biased region" description="Low complexity" evidence="2">
    <location>
        <begin position="270"/>
        <end position="279"/>
    </location>
</feature>
<feature type="repeat" description="TPR" evidence="1">
    <location>
        <begin position="52"/>
        <end position="85"/>
    </location>
</feature>
<dbReference type="PANTHER" id="PTHR23184">
    <property type="entry name" value="TETRATRICOPEPTIDE REPEAT PROTEIN 14"/>
    <property type="match status" value="1"/>
</dbReference>
<accession>A0A8J6CH11</accession>
<dbReference type="OrthoDB" id="1914839at2759"/>
<dbReference type="AlphaFoldDB" id="A0A8J6CH11"/>
<feature type="repeat" description="TPR" evidence="1">
    <location>
        <begin position="86"/>
        <end position="119"/>
    </location>
</feature>
<keyword evidence="4" id="KW-1185">Reference proteome</keyword>
<evidence type="ECO:0000313" key="3">
    <source>
        <dbReference type="EMBL" id="KAG8467258.1"/>
    </source>
</evidence>
<feature type="compositionally biased region" description="Basic and acidic residues" evidence="2">
    <location>
        <begin position="230"/>
        <end position="257"/>
    </location>
</feature>
<dbReference type="Gene3D" id="1.25.40.10">
    <property type="entry name" value="Tetratricopeptide repeat domain"/>
    <property type="match status" value="1"/>
</dbReference>
<evidence type="ECO:0000256" key="1">
    <source>
        <dbReference type="PROSITE-ProRule" id="PRU00339"/>
    </source>
</evidence>
<reference evidence="3" key="1">
    <citation type="submission" date="2021-05" db="EMBL/GenBank/DDBJ databases">
        <title>The genome of the haptophyte Pavlova lutheri (Diacronema luteri, Pavlovales) - a model for lipid biosynthesis in eukaryotic algae.</title>
        <authorList>
            <person name="Hulatt C.J."/>
            <person name="Posewitz M.C."/>
        </authorList>
    </citation>
    <scope>NUCLEOTIDE SEQUENCE</scope>
    <source>
        <strain evidence="3">NIVA-4/92</strain>
    </source>
</reference>
<evidence type="ECO:0000313" key="4">
    <source>
        <dbReference type="Proteomes" id="UP000751190"/>
    </source>
</evidence>
<dbReference type="InterPro" id="IPR019734">
    <property type="entry name" value="TPR_rpt"/>
</dbReference>
<dbReference type="InterPro" id="IPR039190">
    <property type="entry name" value="TTC14"/>
</dbReference>
<dbReference type="Proteomes" id="UP000751190">
    <property type="component" value="Unassembled WGS sequence"/>
</dbReference>
<protein>
    <submittedName>
        <fullName evidence="3">Uncharacterized protein</fullName>
    </submittedName>
</protein>
<dbReference type="PROSITE" id="PS50005">
    <property type="entry name" value="TPR"/>
    <property type="match status" value="2"/>
</dbReference>
<evidence type="ECO:0000256" key="2">
    <source>
        <dbReference type="SAM" id="MobiDB-lite"/>
    </source>
</evidence>
<dbReference type="EMBL" id="JAGTXO010000006">
    <property type="protein sequence ID" value="KAG8467258.1"/>
    <property type="molecule type" value="Genomic_DNA"/>
</dbReference>
<sequence>MHWNSAVEPVLTAAFGIQEHGSLRCDGASNGSEVDELPSCEELRNGQNAAWAEESVRYGIARAKEGRYTEALEAYGKALDLCPRHVDALVGRGAALANLNRLKEAVAEFESAVQLDPEHPNARAYRDTTLHKLRGSAPAAGAHAGGAARFELPCVRAPGAGASVGAALTASSREGRCAAPTAAAGALPMRTPLPSAALDTHGPDGSVEKVSAVHGGDGEAETDRQRRKAERREARKEAKRDKQRSREQHGRGRSKSEKKSKKRRRRSDDCTSTSDSSGSRHGGRQPDVRARLVGPSSAGAPAAPSVTGVAEDCVESVSGTERPALFKRNLLRLAAGVDTAGYSFV</sequence>
<name>A0A8J6CH11_DIALT</name>
<proteinExistence type="predicted"/>
<dbReference type="Pfam" id="PF13432">
    <property type="entry name" value="TPR_16"/>
    <property type="match status" value="1"/>
</dbReference>